<dbReference type="CDD" id="cd03235">
    <property type="entry name" value="ABC_Metallic_Cations"/>
    <property type="match status" value="1"/>
</dbReference>
<dbReference type="PROSITE" id="PS50893">
    <property type="entry name" value="ABC_TRANSPORTER_2"/>
    <property type="match status" value="1"/>
</dbReference>
<name>A0ABV8B146_9BACI</name>
<dbReference type="InterPro" id="IPR050153">
    <property type="entry name" value="Metal_Ion_Import_ABC"/>
</dbReference>
<keyword evidence="3" id="KW-0547">Nucleotide-binding</keyword>
<dbReference type="Gene3D" id="3.40.50.300">
    <property type="entry name" value="P-loop containing nucleotide triphosphate hydrolases"/>
    <property type="match status" value="1"/>
</dbReference>
<dbReference type="InterPro" id="IPR003593">
    <property type="entry name" value="AAA+_ATPase"/>
</dbReference>
<feature type="domain" description="ABC transporter" evidence="5">
    <location>
        <begin position="8"/>
        <end position="243"/>
    </location>
</feature>
<reference evidence="7" key="1">
    <citation type="journal article" date="2019" name="Int. J. Syst. Evol. Microbiol.">
        <title>The Global Catalogue of Microorganisms (GCM) 10K type strain sequencing project: providing services to taxonomists for standard genome sequencing and annotation.</title>
        <authorList>
            <consortium name="The Broad Institute Genomics Platform"/>
            <consortium name="The Broad Institute Genome Sequencing Center for Infectious Disease"/>
            <person name="Wu L."/>
            <person name="Ma J."/>
        </authorList>
    </citation>
    <scope>NUCLEOTIDE SEQUENCE [LARGE SCALE GENOMIC DNA]</scope>
    <source>
        <strain evidence="7">CCUG 61889</strain>
    </source>
</reference>
<comment type="similarity">
    <text evidence="1">Belongs to the ABC transporter superfamily.</text>
</comment>
<evidence type="ECO:0000256" key="3">
    <source>
        <dbReference type="ARBA" id="ARBA00022741"/>
    </source>
</evidence>
<evidence type="ECO:0000313" key="7">
    <source>
        <dbReference type="Proteomes" id="UP001595752"/>
    </source>
</evidence>
<gene>
    <name evidence="6" type="ORF">ACFOU2_05255</name>
</gene>
<dbReference type="RefSeq" id="WP_377912858.1">
    <property type="nucleotide sequence ID" value="NZ_JBHRZT010000020.1"/>
</dbReference>
<evidence type="ECO:0000256" key="4">
    <source>
        <dbReference type="ARBA" id="ARBA00022840"/>
    </source>
</evidence>
<dbReference type="PANTHER" id="PTHR42734">
    <property type="entry name" value="METAL TRANSPORT SYSTEM ATP-BINDING PROTEIN TM_0124-RELATED"/>
    <property type="match status" value="1"/>
</dbReference>
<evidence type="ECO:0000259" key="5">
    <source>
        <dbReference type="PROSITE" id="PS50893"/>
    </source>
</evidence>
<dbReference type="PROSITE" id="PS00211">
    <property type="entry name" value="ABC_TRANSPORTER_1"/>
    <property type="match status" value="1"/>
</dbReference>
<dbReference type="SMART" id="SM00382">
    <property type="entry name" value="AAA"/>
    <property type="match status" value="1"/>
</dbReference>
<proteinExistence type="inferred from homology"/>
<dbReference type="EMBL" id="JBHRZT010000020">
    <property type="protein sequence ID" value="MFC3882942.1"/>
    <property type="molecule type" value="Genomic_DNA"/>
</dbReference>
<comment type="caution">
    <text evidence="6">The sequence shown here is derived from an EMBL/GenBank/DDBJ whole genome shotgun (WGS) entry which is preliminary data.</text>
</comment>
<evidence type="ECO:0000256" key="1">
    <source>
        <dbReference type="ARBA" id="ARBA00005417"/>
    </source>
</evidence>
<protein>
    <submittedName>
        <fullName evidence="6">Metal ABC transporter ATP-binding protein</fullName>
    </submittedName>
</protein>
<dbReference type="Pfam" id="PF00005">
    <property type="entry name" value="ABC_tran"/>
    <property type="match status" value="1"/>
</dbReference>
<dbReference type="GO" id="GO:0005524">
    <property type="term" value="F:ATP binding"/>
    <property type="evidence" value="ECO:0007669"/>
    <property type="project" value="UniProtKB-KW"/>
</dbReference>
<accession>A0ABV8B146</accession>
<dbReference type="PANTHER" id="PTHR42734:SF17">
    <property type="entry name" value="METAL TRANSPORT SYSTEM ATP-BINDING PROTEIN TM_0124-RELATED"/>
    <property type="match status" value="1"/>
</dbReference>
<keyword evidence="7" id="KW-1185">Reference proteome</keyword>
<dbReference type="Proteomes" id="UP001595752">
    <property type="component" value="Unassembled WGS sequence"/>
</dbReference>
<organism evidence="6 7">
    <name type="scientific">Bacillus songklensis</name>
    <dbReference type="NCBI Taxonomy" id="1069116"/>
    <lineage>
        <taxon>Bacteria</taxon>
        <taxon>Bacillati</taxon>
        <taxon>Bacillota</taxon>
        <taxon>Bacilli</taxon>
        <taxon>Bacillales</taxon>
        <taxon>Bacillaceae</taxon>
        <taxon>Bacillus</taxon>
    </lineage>
</organism>
<dbReference type="InterPro" id="IPR027417">
    <property type="entry name" value="P-loop_NTPase"/>
</dbReference>
<keyword evidence="2" id="KW-0813">Transport</keyword>
<dbReference type="SUPFAM" id="SSF52540">
    <property type="entry name" value="P-loop containing nucleoside triphosphate hydrolases"/>
    <property type="match status" value="1"/>
</dbReference>
<evidence type="ECO:0000256" key="2">
    <source>
        <dbReference type="ARBA" id="ARBA00022448"/>
    </source>
</evidence>
<dbReference type="InterPro" id="IPR003439">
    <property type="entry name" value="ABC_transporter-like_ATP-bd"/>
</dbReference>
<evidence type="ECO:0000313" key="6">
    <source>
        <dbReference type="EMBL" id="MFC3882942.1"/>
    </source>
</evidence>
<sequence>MIEEQNVIEIKDLFFQYDRQAVLEDINLMIPKGAFLGLVGPNGSGKSTLIKCILGLQKPYRGTIRLFGQDIQKFKDWNKIGFVSQKANSFNTGFPATVFEVVSTGLTSKLGLFRFMKSHHKQKVLDAIAAVGMSEFVHRNIGELSGGQQQRVFIARALVSEPELLILDEPTVGVDAQNVQNFYKLLESLNKEHGITLLLVTHDTGTITEKVTHVACLNKHLHFHGEAAEFNYLCEHDLSLFYGHHVHVLNHDHQHGGQRA</sequence>
<keyword evidence="4 6" id="KW-0067">ATP-binding</keyword>
<dbReference type="InterPro" id="IPR017871">
    <property type="entry name" value="ABC_transporter-like_CS"/>
</dbReference>